<proteinExistence type="inferred from homology"/>
<dbReference type="Gene3D" id="3.40.50.10790">
    <property type="entry name" value="S-adenosyl-l-methionine hydroxide adenosyltransferase, N-terminal"/>
    <property type="match status" value="1"/>
</dbReference>
<sequence length="252" mass="26642">MFLFTDYGVTGPYVGQVKAALLAQGFAGPVIDLMADAPAFDPKASAYLLAALLPRMPADAVGLCVVDPGVGGDRAALVVKADGRLLVGPDNGLFELAARRAATLGIWRIEWQPDELSATFHGRDLFAPVAADLAQGRRPQTPWCSPTQRIDRGDWPNDWAVTIYVDGFGNVMTGLRGEAVAGDDVLVVNGHRLTAARTFSDLPPGQPFWYVNSVGLVELAVNGGRADQCLGIAGRAVVERQKNQDASDAASA</sequence>
<evidence type="ECO:0000313" key="5">
    <source>
        <dbReference type="EMBL" id="OAN58052.1"/>
    </source>
</evidence>
<keyword evidence="6" id="KW-1185">Reference proteome</keyword>
<dbReference type="OrthoDB" id="9792195at2"/>
<dbReference type="Pfam" id="PF20257">
    <property type="entry name" value="SAM_HAT_C"/>
    <property type="match status" value="1"/>
</dbReference>
<dbReference type="InterPro" id="IPR023227">
    <property type="entry name" value="SAM_OH_AdoTrfase_C_sf"/>
</dbReference>
<dbReference type="PANTHER" id="PTHR35092">
    <property type="entry name" value="CHLORINASE MJ1651"/>
    <property type="match status" value="1"/>
</dbReference>
<reference evidence="5 6" key="1">
    <citation type="submission" date="2016-04" db="EMBL/GenBank/DDBJ databases">
        <title>Draft genome sequence of freshwater magnetotactic bacteria Magnetospirillum marisnigri SP-1 and Magnetospirillum moscoviense BB-1.</title>
        <authorList>
            <person name="Koziaeva V."/>
            <person name="Dziuba M.V."/>
            <person name="Ivanov T.M."/>
            <person name="Kuznetsov B."/>
            <person name="Grouzdev D.S."/>
        </authorList>
    </citation>
    <scope>NUCLEOTIDE SEQUENCE [LARGE SCALE GENOMIC DNA]</scope>
    <source>
        <strain evidence="5 6">BB-1</strain>
    </source>
</reference>
<dbReference type="Gene3D" id="2.40.30.90">
    <property type="entry name" value="Bacterial fluorinating enzyme like"/>
    <property type="match status" value="1"/>
</dbReference>
<dbReference type="SUPFAM" id="SSF101852">
    <property type="entry name" value="Bacterial fluorinating enzyme, C-terminal domain"/>
    <property type="match status" value="1"/>
</dbReference>
<evidence type="ECO:0000259" key="4">
    <source>
        <dbReference type="Pfam" id="PF20257"/>
    </source>
</evidence>
<dbReference type="STRING" id="1437059.A6A05_07590"/>
<dbReference type="InterPro" id="IPR046470">
    <property type="entry name" value="SAM_HAT_C"/>
</dbReference>
<dbReference type="InterPro" id="IPR002747">
    <property type="entry name" value="SAM_OH_AdoTrfase"/>
</dbReference>
<gene>
    <name evidence="5" type="ORF">A6A05_07590</name>
</gene>
<keyword evidence="1" id="KW-0949">S-adenosyl-L-methionine</keyword>
<dbReference type="InterPro" id="IPR046469">
    <property type="entry name" value="SAM_HAT_N"/>
</dbReference>
<dbReference type="Pfam" id="PF01887">
    <property type="entry name" value="SAM_HAT_N"/>
    <property type="match status" value="1"/>
</dbReference>
<evidence type="ECO:0000256" key="1">
    <source>
        <dbReference type="ARBA" id="ARBA00022691"/>
    </source>
</evidence>
<feature type="domain" description="S-adenosyl-l-methionine hydroxide adenosyltransferase C-terminal" evidence="4">
    <location>
        <begin position="163"/>
        <end position="237"/>
    </location>
</feature>
<dbReference type="EMBL" id="LWQU01000075">
    <property type="protein sequence ID" value="OAN58052.1"/>
    <property type="molecule type" value="Genomic_DNA"/>
</dbReference>
<feature type="domain" description="S-adenosyl-l-methionine hydroxide adenosyltransferase N-terminal" evidence="3">
    <location>
        <begin position="2"/>
        <end position="140"/>
    </location>
</feature>
<dbReference type="PIRSF" id="PIRSF006779">
    <property type="entry name" value="UCP006779"/>
    <property type="match status" value="1"/>
</dbReference>
<dbReference type="SUPFAM" id="SSF102522">
    <property type="entry name" value="Bacterial fluorinating enzyme, N-terminal domain"/>
    <property type="match status" value="1"/>
</dbReference>
<dbReference type="InterPro" id="IPR023228">
    <property type="entry name" value="SAM_OH_AdoTrfase_N_sf"/>
</dbReference>
<evidence type="ECO:0000256" key="2">
    <source>
        <dbReference type="ARBA" id="ARBA00024035"/>
    </source>
</evidence>
<organism evidence="5 6">
    <name type="scientific">Magnetospirillum moscoviense</name>
    <dbReference type="NCBI Taxonomy" id="1437059"/>
    <lineage>
        <taxon>Bacteria</taxon>
        <taxon>Pseudomonadati</taxon>
        <taxon>Pseudomonadota</taxon>
        <taxon>Alphaproteobacteria</taxon>
        <taxon>Rhodospirillales</taxon>
        <taxon>Rhodospirillaceae</taxon>
        <taxon>Magnetospirillum</taxon>
    </lineage>
</organism>
<accession>A0A178N0E0</accession>
<evidence type="ECO:0008006" key="7">
    <source>
        <dbReference type="Google" id="ProtNLM"/>
    </source>
</evidence>
<dbReference type="Proteomes" id="UP000078543">
    <property type="component" value="Unassembled WGS sequence"/>
</dbReference>
<evidence type="ECO:0000313" key="6">
    <source>
        <dbReference type="Proteomes" id="UP000078543"/>
    </source>
</evidence>
<evidence type="ECO:0000259" key="3">
    <source>
        <dbReference type="Pfam" id="PF01887"/>
    </source>
</evidence>
<comment type="caution">
    <text evidence="5">The sequence shown here is derived from an EMBL/GenBank/DDBJ whole genome shotgun (WGS) entry which is preliminary data.</text>
</comment>
<dbReference type="PANTHER" id="PTHR35092:SF1">
    <property type="entry name" value="CHLORINASE MJ1651"/>
    <property type="match status" value="1"/>
</dbReference>
<comment type="similarity">
    <text evidence="2">Belongs to the SAM hydrolase / SAM-dependent halogenase family.</text>
</comment>
<dbReference type="AlphaFoldDB" id="A0A178N0E0"/>
<protein>
    <recommendedName>
        <fullName evidence="7">SAM-dependent chlorinase/fluorinase</fullName>
    </recommendedName>
</protein>
<name>A0A178N0E0_9PROT</name>